<sequence length="131" mass="14374">MRDSTFDSTKPQADFAKRAADHLGGEEGDMLYARIYYRNFISISFDGTDGQPFSPERLAKGFVVLAEKTEDTEAMSFGLAHASRIGDETSAQAIANRLVELGTTMGPIFESYDEKLVNKVLDQAEQNAAAQ</sequence>
<dbReference type="AlphaFoldDB" id="A0A2S8GDD7"/>
<protein>
    <submittedName>
        <fullName evidence="1">Uncharacterized protein</fullName>
    </submittedName>
</protein>
<reference evidence="1 2" key="1">
    <citation type="submission" date="2018-02" db="EMBL/GenBank/DDBJ databases">
        <title>Comparative genomes isolates from brazilian mangrove.</title>
        <authorList>
            <person name="Araujo J.E."/>
            <person name="Taketani R.G."/>
            <person name="Silva M.C.P."/>
            <person name="Loureco M.V."/>
            <person name="Andreote F.D."/>
        </authorList>
    </citation>
    <scope>NUCLEOTIDE SEQUENCE [LARGE SCALE GENOMIC DNA]</scope>
    <source>
        <strain evidence="1 2">Nap-Phe MGV</strain>
    </source>
</reference>
<dbReference type="EMBL" id="PUHZ01000025">
    <property type="protein sequence ID" value="PQO42478.1"/>
    <property type="molecule type" value="Genomic_DNA"/>
</dbReference>
<dbReference type="Proteomes" id="UP000237819">
    <property type="component" value="Unassembled WGS sequence"/>
</dbReference>
<organism evidence="1 2">
    <name type="scientific">Blastopirellula marina</name>
    <dbReference type="NCBI Taxonomy" id="124"/>
    <lineage>
        <taxon>Bacteria</taxon>
        <taxon>Pseudomonadati</taxon>
        <taxon>Planctomycetota</taxon>
        <taxon>Planctomycetia</taxon>
        <taxon>Pirellulales</taxon>
        <taxon>Pirellulaceae</taxon>
        <taxon>Blastopirellula</taxon>
    </lineage>
</organism>
<proteinExistence type="predicted"/>
<evidence type="ECO:0000313" key="2">
    <source>
        <dbReference type="Proteomes" id="UP000237819"/>
    </source>
</evidence>
<evidence type="ECO:0000313" key="1">
    <source>
        <dbReference type="EMBL" id="PQO42478.1"/>
    </source>
</evidence>
<comment type="caution">
    <text evidence="1">The sequence shown here is derived from an EMBL/GenBank/DDBJ whole genome shotgun (WGS) entry which is preliminary data.</text>
</comment>
<name>A0A2S8GDD7_9BACT</name>
<accession>A0A2S8GDD7</accession>
<gene>
    <name evidence="1" type="ORF">C5Y93_29575</name>
</gene>